<dbReference type="InterPro" id="IPR057494">
    <property type="entry name" value="Rossman_Mical"/>
</dbReference>
<dbReference type="InterPro" id="IPR003953">
    <property type="entry name" value="FAD-dep_OxRdtase_2_FAD-bd"/>
</dbReference>
<dbReference type="PROSITE" id="PS50021">
    <property type="entry name" value="CH"/>
    <property type="match status" value="1"/>
</dbReference>
<dbReference type="Gene3D" id="1.10.418.10">
    <property type="entry name" value="Calponin-like domain"/>
    <property type="match status" value="1"/>
</dbReference>
<dbReference type="InterPro" id="IPR001715">
    <property type="entry name" value="CH_dom"/>
</dbReference>
<evidence type="ECO:0000256" key="2">
    <source>
        <dbReference type="ARBA" id="ARBA00004496"/>
    </source>
</evidence>
<evidence type="ECO:0000259" key="18">
    <source>
        <dbReference type="PROSITE" id="PS50021"/>
    </source>
</evidence>
<keyword evidence="7 16" id="KW-0479">Metal-binding</keyword>
<dbReference type="GO" id="GO:0120501">
    <property type="term" value="F:F-actin monooxygenase activity"/>
    <property type="evidence" value="ECO:0007669"/>
    <property type="project" value="UniProtKB-EC"/>
</dbReference>
<comment type="catalytic activity">
    <reaction evidence="15">
        <text>L-methionyl-[F-actin] + NADPH + O2 + H(+) = L-methionyl-(R)-S-oxide-[F-actin] + NADP(+) + H2O</text>
        <dbReference type="Rhea" id="RHEA:51308"/>
        <dbReference type="Rhea" id="RHEA-COMP:12953"/>
        <dbReference type="Rhea" id="RHEA-COMP:12956"/>
        <dbReference type="ChEBI" id="CHEBI:15377"/>
        <dbReference type="ChEBI" id="CHEBI:15378"/>
        <dbReference type="ChEBI" id="CHEBI:15379"/>
        <dbReference type="ChEBI" id="CHEBI:16044"/>
        <dbReference type="ChEBI" id="CHEBI:45764"/>
        <dbReference type="ChEBI" id="CHEBI:57783"/>
        <dbReference type="ChEBI" id="CHEBI:58349"/>
        <dbReference type="EC" id="1.14.13.225"/>
    </reaction>
</comment>
<evidence type="ECO:0000256" key="15">
    <source>
        <dbReference type="ARBA" id="ARBA00049522"/>
    </source>
</evidence>
<keyword evidence="9 16" id="KW-0862">Zinc</keyword>
<feature type="domain" description="LIM zinc-binding" evidence="19">
    <location>
        <begin position="988"/>
        <end position="1055"/>
    </location>
</feature>
<evidence type="ECO:0000259" key="20">
    <source>
        <dbReference type="PROSITE" id="PS51848"/>
    </source>
</evidence>
<feature type="compositionally biased region" description="Basic and acidic residues" evidence="17">
    <location>
        <begin position="1645"/>
        <end position="1656"/>
    </location>
</feature>
<feature type="compositionally biased region" description="Polar residues" evidence="17">
    <location>
        <begin position="1547"/>
        <end position="1558"/>
    </location>
</feature>
<evidence type="ECO:0000256" key="1">
    <source>
        <dbReference type="ARBA" id="ARBA00001974"/>
    </source>
</evidence>
<feature type="domain" description="BMERB" evidence="20">
    <location>
        <begin position="2400"/>
        <end position="2485"/>
    </location>
</feature>
<evidence type="ECO:0000256" key="3">
    <source>
        <dbReference type="ARBA" id="ARBA00008223"/>
    </source>
</evidence>
<dbReference type="Pfam" id="PF00890">
    <property type="entry name" value="FAD_binding_2"/>
    <property type="match status" value="1"/>
</dbReference>
<feature type="compositionally biased region" description="Low complexity" evidence="17">
    <location>
        <begin position="1724"/>
        <end position="1738"/>
    </location>
</feature>
<keyword evidence="5" id="KW-0963">Cytoplasm</keyword>
<dbReference type="PANTHER" id="PTHR23167:SF54">
    <property type="entry name" value="[F-ACTIN]-MONOOXYGENASE MICAL"/>
    <property type="match status" value="1"/>
</dbReference>
<dbReference type="InterPro" id="IPR036188">
    <property type="entry name" value="FAD/NAD-bd_sf"/>
</dbReference>
<feature type="compositionally biased region" description="Acidic residues" evidence="17">
    <location>
        <begin position="1141"/>
        <end position="1155"/>
    </location>
</feature>
<feature type="compositionally biased region" description="Acidic residues" evidence="17">
    <location>
        <begin position="1288"/>
        <end position="1313"/>
    </location>
</feature>
<feature type="domain" description="Calponin-homology (CH)" evidence="18">
    <location>
        <begin position="528"/>
        <end position="634"/>
    </location>
</feature>
<dbReference type="InterPro" id="IPR001781">
    <property type="entry name" value="Znf_LIM"/>
</dbReference>
<proteinExistence type="inferred from homology"/>
<feature type="region of interest" description="Disordered" evidence="17">
    <location>
        <begin position="1776"/>
        <end position="1801"/>
    </location>
</feature>
<feature type="compositionally biased region" description="Polar residues" evidence="17">
    <location>
        <begin position="1266"/>
        <end position="1276"/>
    </location>
</feature>
<feature type="region of interest" description="Disordered" evidence="17">
    <location>
        <begin position="1534"/>
        <end position="1571"/>
    </location>
</feature>
<feature type="compositionally biased region" description="Polar residues" evidence="17">
    <location>
        <begin position="700"/>
        <end position="711"/>
    </location>
</feature>
<dbReference type="GO" id="GO:0005737">
    <property type="term" value="C:cytoplasm"/>
    <property type="evidence" value="ECO:0007669"/>
    <property type="project" value="UniProtKB-SubCell"/>
</dbReference>
<evidence type="ECO:0000256" key="17">
    <source>
        <dbReference type="SAM" id="MobiDB-lite"/>
    </source>
</evidence>
<feature type="compositionally biased region" description="Basic and acidic residues" evidence="17">
    <location>
        <begin position="1251"/>
        <end position="1264"/>
    </location>
</feature>
<feature type="region of interest" description="Disordered" evidence="17">
    <location>
        <begin position="1069"/>
        <end position="1155"/>
    </location>
</feature>
<dbReference type="InterPro" id="IPR050540">
    <property type="entry name" value="F-actin_Monoox_Mical"/>
</dbReference>
<feature type="compositionally biased region" description="Basic and acidic residues" evidence="17">
    <location>
        <begin position="2077"/>
        <end position="2092"/>
    </location>
</feature>
<dbReference type="CDD" id="cd22198">
    <property type="entry name" value="CH_MICAL_EHBP-like"/>
    <property type="match status" value="1"/>
</dbReference>
<dbReference type="SMART" id="SM00033">
    <property type="entry name" value="CH"/>
    <property type="match status" value="1"/>
</dbReference>
<keyword evidence="10" id="KW-0521">NADP</keyword>
<evidence type="ECO:0000256" key="7">
    <source>
        <dbReference type="ARBA" id="ARBA00022723"/>
    </source>
</evidence>
<evidence type="ECO:0000256" key="9">
    <source>
        <dbReference type="ARBA" id="ARBA00022833"/>
    </source>
</evidence>
<comment type="subcellular location">
    <subcellularLocation>
        <location evidence="2">Cytoplasm</location>
    </subcellularLocation>
</comment>
<dbReference type="Proteomes" id="UP001367676">
    <property type="component" value="Unassembled WGS sequence"/>
</dbReference>
<dbReference type="SMART" id="SM00132">
    <property type="entry name" value="LIM"/>
    <property type="match status" value="1"/>
</dbReference>
<evidence type="ECO:0000313" key="22">
    <source>
        <dbReference type="Proteomes" id="UP001367676"/>
    </source>
</evidence>
<feature type="compositionally biased region" description="Basic and acidic residues" evidence="17">
    <location>
        <begin position="1222"/>
        <end position="1232"/>
    </location>
</feature>
<dbReference type="SUPFAM" id="SSF51905">
    <property type="entry name" value="FAD/NAD(P)-binding domain"/>
    <property type="match status" value="1"/>
</dbReference>
<evidence type="ECO:0000256" key="13">
    <source>
        <dbReference type="ARBA" id="ARBA00023038"/>
    </source>
</evidence>
<dbReference type="PROSITE" id="PS00478">
    <property type="entry name" value="LIM_DOMAIN_1"/>
    <property type="match status" value="1"/>
</dbReference>
<comment type="caution">
    <text evidence="21">The sequence shown here is derived from an EMBL/GenBank/DDBJ whole genome shotgun (WGS) entry which is preliminary data.</text>
</comment>
<feature type="compositionally biased region" description="Low complexity" evidence="17">
    <location>
        <begin position="2049"/>
        <end position="2062"/>
    </location>
</feature>
<evidence type="ECO:0000256" key="8">
    <source>
        <dbReference type="ARBA" id="ARBA00022827"/>
    </source>
</evidence>
<keyword evidence="8" id="KW-0274">FAD</keyword>
<dbReference type="CDD" id="cd09439">
    <property type="entry name" value="LIM_Mical"/>
    <property type="match status" value="1"/>
</dbReference>
<comment type="cofactor">
    <cofactor evidence="1">
        <name>FAD</name>
        <dbReference type="ChEBI" id="CHEBI:57692"/>
    </cofactor>
</comment>
<evidence type="ECO:0000256" key="16">
    <source>
        <dbReference type="PROSITE-ProRule" id="PRU00125"/>
    </source>
</evidence>
<dbReference type="SUPFAM" id="SSF57716">
    <property type="entry name" value="Glucocorticoid receptor-like (DNA-binding domain)"/>
    <property type="match status" value="1"/>
</dbReference>
<dbReference type="InterPro" id="IPR022735">
    <property type="entry name" value="bMERB_dom"/>
</dbReference>
<dbReference type="InterPro" id="IPR036872">
    <property type="entry name" value="CH_dom_sf"/>
</dbReference>
<keyword evidence="12" id="KW-0503">Monooxygenase</keyword>
<feature type="compositionally biased region" description="Basic and acidic residues" evidence="17">
    <location>
        <begin position="1069"/>
        <end position="1078"/>
    </location>
</feature>
<dbReference type="GO" id="GO:0003779">
    <property type="term" value="F:actin binding"/>
    <property type="evidence" value="ECO:0007669"/>
    <property type="project" value="UniProtKB-KW"/>
</dbReference>
<evidence type="ECO:0000256" key="6">
    <source>
        <dbReference type="ARBA" id="ARBA00022630"/>
    </source>
</evidence>
<dbReference type="Pfam" id="PF12130">
    <property type="entry name" value="bMERB_dom"/>
    <property type="match status" value="1"/>
</dbReference>
<evidence type="ECO:0000313" key="21">
    <source>
        <dbReference type="EMBL" id="KAK7590946.1"/>
    </source>
</evidence>
<evidence type="ECO:0000256" key="5">
    <source>
        <dbReference type="ARBA" id="ARBA00022490"/>
    </source>
</evidence>
<feature type="region of interest" description="Disordered" evidence="17">
    <location>
        <begin position="1194"/>
        <end position="1329"/>
    </location>
</feature>
<sequence length="2485" mass="279163">MALHHHHRKTMVSPELAIASDLFDKFCGAATLKTILSNYRNLCEILHMKPTNFPQFYPKLKSKLCSWRAQALWNKFDKRANHKCYNRGKACPNTRVLIIGAGPCGLRAAIEAQLLGAKVVVIEKRDRISRNNVLHLWPFVIQDLRMLGAKKFFGKFCAGSIDHISIRQVQCILLKVALLLGVEIHEGVGFESLVPPSTTADGEKIGWRAKVEPEDHPVSQYEFDVLIGADGKRNTLEGFKRKEFRGKLAIAITANFINHHSEAEARVEEISGVAYIFNQKFFKDLRQATGIDLENIVYYKDDTHYFVMTAKKHSLLNKGVILKDYSDTAKLLAIENISKDALMEYAREAADFSTGYKLPQLQFAVNHYGQPDVAMFDFTSMYAAENASRVLQEKGYKLLMCLVGDSLLEPFWPTGSGCARGFLSSMDACWAVRSWGNTSMNPLEVLAERESIYRLLNQTTPENLSRDIANYTLDPHTRYPNLNTRSVLPIQVKNLYSCDDAAAVEQCLKAPSTLPSDYSKKRRRKDTHIHHDVLLSWLRRQVALLSDIHIEDTNKSFKNGLALCAIIHRYRPDLIDFHSLDPSDIRGNNQLSFDVLEKEYGILPVMTGVEMENCDIPDNLSMLSYLTQVYDIFRGEIPYTHQKKIVTDEEEALAYEHATNSNQGTNFKTSFSKLTPSQKLSILNRISNSIPRKRYRESRSPTASSRGNEVQTPRKPKKRKSGSSGGLIEERKGFLERVKKKSLDRDDDSKFVEQQRLMAARILKSVRMLQANSKQENENMPFEDYSMFLYRQSAPDFKERVKDLEKKLLHPDRDPKELQEFKKNPMEENFSGRVKDIETKLKEGTKLEKKPKDLLRAIGKIEKTDWNIKEIEKKIEESKYGRGVQSSAAKVPKWNRQQFDDKFSAVKKKLIDRDDTSDTKFTAVDNSLKRLEQKLRNGTALEQGQRGANKVSAMAAHLTTLNQQPEEKLAAPKSGSTKVVICNQGASEICHFCFKRVYLMERLSAEGRFFHRGCFRCEYCGISLRLGNYSFDREGKYGSRFYCTQHLGYPGIYRTKLKNRQNDYKIETNADDYRDDLPKTPTALNMKFPTDSTDTPERVEFENLDFDNEDDGNVSRNEMDEDEWTDHNFGTSANELASSDDVSDLSDSEVEDEDNDDEFAQALDIPALNNNEPVEFARFSSVVVPSPKLDEIHRKNSRSSILSKDKAPVSNGGDCDTSSSDESSHHISYREFESEDESDTATGEKNNFKNKNGELAEVRLKVPDRTNLSESGSDTEVASDEYSVSSDNGDEYDEDGSDEDEDDDDDEDDESDSATEISTDSEFERNCSTVTKSEIPDIVISESLPTRKGHLEEVKTIQIVNKNVADRNAARLKDEQHSAKPPPLRDTTNDVADMKVNRFPFINPHRGDYYLNRTQSTEGVASKISLELKKKYLLGEDSGANLVKKSESTSVLDTKFKSLVDQISEHQKLLNPAPEPSLTMQTLLENTIKLRNSSLSPSSSINLRKSKELTGVEDYPHICSLSNNFDSINATLVDSRRSESSSKDSQAETTDTSNTMSKTLVEERPPSPVYETSIVVPEFPKKDAANRRSVEVTSTTDASSADEYEDEFAKSYQRTAQISLPKVEIHNSQGELLPHDADVDEKDRIKGGKEKEKPETCKVAPKSAAPEVAEVRWAPETKDSGSLKIMAVPGSDLHAKADSAQILRRVSTPSELFASNDLKRAESKSSFSDKSSPSTPTSLQGDDSTLAVFTETELSDWARDEDGAVSENFDDLILGTPNITYRRHQKPRKKTGRGGASSKNAKLAEAKDEFVHVCGKTEKLKPPAFALADIDDMDIEFMDTGEDAYSELADAVNPMVMKNSGYIEYVTSEDEAKTPLAEAINSNYPAFSDFVGATYTSSADVFSKVTAPEVFATPKLDRTPAASESNLVAKESVPAAEEFDKFVQRLQDRITPFGNVKDSIDVRKARKNQPKSPVLPAATIKAIEEMETPVSSATVVSGPLQKLEALSRERSKQKNLIHEMVMSKLQSEGKSLHDRRAKRNSRQSLSPFNSSTSQNSLQSQLSDDSKKEATPSDVTDAENKENILRRDRRFDLEATSTPVGHAPLDARNRIPSSGDWMPSLPASGDAKCAESFSLPDLQKALSDSGDKVMTPILPAKGGRLEMLQFTESIKQQARTRARLMSDSELGLSPEEKLKLLKQKIAARKAVQSAYVDYPRGGNFLDEKMAFSNKVLDELQNAISEADAKSGGDEQSLSPKSKTVKDKERRKSIIQAVSDFFLKKSPTKTPVVSSKDTLSANKSKFKIPLMGKDKSRSADDVFSFTGRYCDKIVDDIVLQPNFSSECDLKTRNADNPPPRPPSPACYTPNLDKSEENLSVATIESKEDSSLMSTSKPLRSSNRKTKRENQKKLRIAQEIQRQLEEIEVKQKELEFKGVNVEKALRNKNQNSEAELELMQELLDMIRQRNELRKCEQKLLLKAKEIETDDPY</sequence>
<dbReference type="SUPFAM" id="SSF47576">
    <property type="entry name" value="Calponin-homology domain, CH-domain"/>
    <property type="match status" value="1"/>
</dbReference>
<evidence type="ECO:0000259" key="19">
    <source>
        <dbReference type="PROSITE" id="PS50023"/>
    </source>
</evidence>
<dbReference type="PROSITE" id="PS50023">
    <property type="entry name" value="LIM_DOMAIN_2"/>
    <property type="match status" value="1"/>
</dbReference>
<protein>
    <recommendedName>
        <fullName evidence="4">F-actin monooxygenase</fullName>
        <ecNumber evidence="4">1.14.13.225</ecNumber>
    </recommendedName>
</protein>
<comment type="similarity">
    <text evidence="3">Belongs to the Mical family.</text>
</comment>
<feature type="region of interest" description="Disordered" evidence="17">
    <location>
        <begin position="2006"/>
        <end position="2111"/>
    </location>
</feature>
<feature type="compositionally biased region" description="Basic and acidic residues" evidence="17">
    <location>
        <begin position="1534"/>
        <end position="1546"/>
    </location>
</feature>
<reference evidence="21 22" key="1">
    <citation type="submission" date="2024-03" db="EMBL/GenBank/DDBJ databases">
        <title>Adaptation during the transition from Ophiocordyceps entomopathogen to insect associate is accompanied by gene loss and intensified selection.</title>
        <authorList>
            <person name="Ward C.M."/>
            <person name="Onetto C.A."/>
            <person name="Borneman A.R."/>
        </authorList>
    </citation>
    <scope>NUCLEOTIDE SEQUENCE [LARGE SCALE GENOMIC DNA]</scope>
    <source>
        <strain evidence="21">AWRI1</strain>
        <tissue evidence="21">Single Adult Female</tissue>
    </source>
</reference>
<dbReference type="EMBL" id="JBBCAQ010000022">
    <property type="protein sequence ID" value="KAK7590946.1"/>
    <property type="molecule type" value="Genomic_DNA"/>
</dbReference>
<dbReference type="Pfam" id="PF00307">
    <property type="entry name" value="CH"/>
    <property type="match status" value="1"/>
</dbReference>
<dbReference type="FunFam" id="3.50.50.60:FF:000004">
    <property type="entry name" value="protein-methionine sulfoxide oxidase MICAL2 isoform X1"/>
    <property type="match status" value="1"/>
</dbReference>
<feature type="region of interest" description="Disordered" evidence="17">
    <location>
        <begin position="1583"/>
        <end position="1604"/>
    </location>
</feature>
<dbReference type="Gene3D" id="3.50.50.60">
    <property type="entry name" value="FAD/NAD(P)-binding domain"/>
    <property type="match status" value="1"/>
</dbReference>
<accession>A0AAN9TX91</accession>
<dbReference type="Pfam" id="PF25413">
    <property type="entry name" value="Rossman_Mical"/>
    <property type="match status" value="1"/>
</dbReference>
<keyword evidence="6" id="KW-0285">Flavoprotein</keyword>
<evidence type="ECO:0000256" key="14">
    <source>
        <dbReference type="ARBA" id="ARBA00023203"/>
    </source>
</evidence>
<name>A0AAN9TX91_9HEMI</name>
<dbReference type="EC" id="1.14.13.225" evidence="4"/>
<dbReference type="PANTHER" id="PTHR23167">
    <property type="entry name" value="CALPONIN HOMOLOGY DOMAIN-CONTAINING PROTEIN DDB_G0272472-RELATED"/>
    <property type="match status" value="1"/>
</dbReference>
<dbReference type="PRINTS" id="PR00420">
    <property type="entry name" value="RNGMNOXGNASE"/>
</dbReference>
<evidence type="ECO:0000256" key="12">
    <source>
        <dbReference type="ARBA" id="ARBA00023033"/>
    </source>
</evidence>
<feature type="compositionally biased region" description="Acidic residues" evidence="17">
    <location>
        <begin position="1102"/>
        <end position="1112"/>
    </location>
</feature>
<feature type="region of interest" description="Disordered" evidence="17">
    <location>
        <begin position="691"/>
        <end position="731"/>
    </location>
</feature>
<gene>
    <name evidence="21" type="ORF">V9T40_002559</name>
</gene>
<evidence type="ECO:0000256" key="10">
    <source>
        <dbReference type="ARBA" id="ARBA00022857"/>
    </source>
</evidence>
<keyword evidence="13 16" id="KW-0440">LIM domain</keyword>
<evidence type="ECO:0000256" key="11">
    <source>
        <dbReference type="ARBA" id="ARBA00023002"/>
    </source>
</evidence>
<feature type="compositionally biased region" description="Basic residues" evidence="17">
    <location>
        <begin position="1781"/>
        <end position="1792"/>
    </location>
</feature>
<dbReference type="PROSITE" id="PS51848">
    <property type="entry name" value="BMERB"/>
    <property type="match status" value="1"/>
</dbReference>
<feature type="region of interest" description="Disordered" evidence="17">
    <location>
        <begin position="2379"/>
        <end position="2406"/>
    </location>
</feature>
<keyword evidence="11" id="KW-0560">Oxidoreductase</keyword>
<feature type="region of interest" description="Disordered" evidence="17">
    <location>
        <begin position="2342"/>
        <end position="2365"/>
    </location>
</feature>
<feature type="region of interest" description="Disordered" evidence="17">
    <location>
        <begin position="1645"/>
        <end position="1666"/>
    </location>
</feature>
<dbReference type="GO" id="GO:0046872">
    <property type="term" value="F:metal ion binding"/>
    <property type="evidence" value="ECO:0007669"/>
    <property type="project" value="UniProtKB-KW"/>
</dbReference>
<organism evidence="21 22">
    <name type="scientific">Parthenolecanium corni</name>
    <dbReference type="NCBI Taxonomy" id="536013"/>
    <lineage>
        <taxon>Eukaryota</taxon>
        <taxon>Metazoa</taxon>
        <taxon>Ecdysozoa</taxon>
        <taxon>Arthropoda</taxon>
        <taxon>Hexapoda</taxon>
        <taxon>Insecta</taxon>
        <taxon>Pterygota</taxon>
        <taxon>Neoptera</taxon>
        <taxon>Paraneoptera</taxon>
        <taxon>Hemiptera</taxon>
        <taxon>Sternorrhyncha</taxon>
        <taxon>Coccoidea</taxon>
        <taxon>Coccidae</taxon>
        <taxon>Parthenolecanium</taxon>
    </lineage>
</organism>
<dbReference type="Gene3D" id="2.10.110.10">
    <property type="entry name" value="Cysteine Rich Protein"/>
    <property type="match status" value="1"/>
</dbReference>
<feature type="compositionally biased region" description="Polar residues" evidence="17">
    <location>
        <begin position="2384"/>
        <end position="2394"/>
    </location>
</feature>
<evidence type="ECO:0000256" key="4">
    <source>
        <dbReference type="ARBA" id="ARBA00012709"/>
    </source>
</evidence>
<keyword evidence="14" id="KW-0009">Actin-binding</keyword>
<feature type="region of interest" description="Disordered" evidence="17">
    <location>
        <begin position="2241"/>
        <end position="2264"/>
    </location>
</feature>
<keyword evidence="22" id="KW-1185">Reference proteome</keyword>
<feature type="region of interest" description="Disordered" evidence="17">
    <location>
        <begin position="1714"/>
        <end position="1745"/>
    </location>
</feature>